<evidence type="ECO:0000313" key="2">
    <source>
        <dbReference type="EMBL" id="PYI53146.1"/>
    </source>
</evidence>
<gene>
    <name evidence="2" type="ORF">DLM86_19345</name>
</gene>
<dbReference type="RefSeq" id="WP_110841695.1">
    <property type="nucleotide sequence ID" value="NZ_QJVJ01000008.1"/>
</dbReference>
<reference evidence="2 3" key="1">
    <citation type="submission" date="2018-05" db="EMBL/GenBank/DDBJ databases">
        <title>Paenibacillus flagellatus sp. nov., isolated from selenium mineral soil.</title>
        <authorList>
            <person name="Dai X."/>
        </authorList>
    </citation>
    <scope>NUCLEOTIDE SEQUENCE [LARGE SCALE GENOMIC DNA]</scope>
    <source>
        <strain evidence="2 3">DXL2</strain>
    </source>
</reference>
<dbReference type="OrthoDB" id="68404at2"/>
<accession>A0A2V5KUQ1</accession>
<name>A0A2V5KUQ1_9BACL</name>
<sequence length="143" mass="15985">MKTAYKRYLILFVLVTAAAVAIGTIGIAKQKSHIYFIPDGYTGWVEIRYDQKDSPALAVEGKSYVHVVPETGIVTTSNAPTAGKMEFYYIDKQGYRNEIGLDLIHGQAMKSKETPLSDGTMQKESVNRFFVGTEQQFHEATKK</sequence>
<dbReference type="AlphaFoldDB" id="A0A2V5KUQ1"/>
<evidence type="ECO:0000313" key="3">
    <source>
        <dbReference type="Proteomes" id="UP000247476"/>
    </source>
</evidence>
<keyword evidence="3" id="KW-1185">Reference proteome</keyword>
<proteinExistence type="predicted"/>
<evidence type="ECO:0000259" key="1">
    <source>
        <dbReference type="Pfam" id="PF20862"/>
    </source>
</evidence>
<comment type="caution">
    <text evidence="2">The sequence shown here is derived from an EMBL/GenBank/DDBJ whole genome shotgun (WGS) entry which is preliminary data.</text>
</comment>
<protein>
    <recommendedName>
        <fullName evidence="1">DUF6843 domain-containing protein</fullName>
    </recommendedName>
</protein>
<feature type="domain" description="DUF6843" evidence="1">
    <location>
        <begin position="30"/>
        <end position="131"/>
    </location>
</feature>
<dbReference type="EMBL" id="QJVJ01000008">
    <property type="protein sequence ID" value="PYI53146.1"/>
    <property type="molecule type" value="Genomic_DNA"/>
</dbReference>
<dbReference type="InterPro" id="IPR049293">
    <property type="entry name" value="DUF6843"/>
</dbReference>
<organism evidence="2 3">
    <name type="scientific">Paenibacillus flagellatus</name>
    <dbReference type="NCBI Taxonomy" id="2211139"/>
    <lineage>
        <taxon>Bacteria</taxon>
        <taxon>Bacillati</taxon>
        <taxon>Bacillota</taxon>
        <taxon>Bacilli</taxon>
        <taxon>Bacillales</taxon>
        <taxon>Paenibacillaceae</taxon>
        <taxon>Paenibacillus</taxon>
    </lineage>
</organism>
<dbReference type="Pfam" id="PF20862">
    <property type="entry name" value="DUF6843"/>
    <property type="match status" value="1"/>
</dbReference>
<dbReference type="Proteomes" id="UP000247476">
    <property type="component" value="Unassembled WGS sequence"/>
</dbReference>